<sequence length="60" mass="6998">MELLTGIVSLLGLCFIVILFAMVTSSPKLEKKRSLKREPYSYIFHDHVFEKREKTKNPSK</sequence>
<keyword evidence="1" id="KW-0812">Transmembrane</keyword>
<dbReference type="EMBL" id="JAKRYL010000004">
    <property type="protein sequence ID" value="MCL7746556.1"/>
    <property type="molecule type" value="Genomic_DNA"/>
</dbReference>
<evidence type="ECO:0000313" key="3">
    <source>
        <dbReference type="Proteomes" id="UP001139150"/>
    </source>
</evidence>
<comment type="caution">
    <text evidence="2">The sequence shown here is derived from an EMBL/GenBank/DDBJ whole genome shotgun (WGS) entry which is preliminary data.</text>
</comment>
<dbReference type="Proteomes" id="UP001139150">
    <property type="component" value="Unassembled WGS sequence"/>
</dbReference>
<gene>
    <name evidence="2" type="ORF">MF646_05400</name>
</gene>
<name>A0A9X1ZY99_9BACI</name>
<organism evidence="2 3">
    <name type="scientific">Halalkalibacter alkaliphilus</name>
    <dbReference type="NCBI Taxonomy" id="2917993"/>
    <lineage>
        <taxon>Bacteria</taxon>
        <taxon>Bacillati</taxon>
        <taxon>Bacillota</taxon>
        <taxon>Bacilli</taxon>
        <taxon>Bacillales</taxon>
        <taxon>Bacillaceae</taxon>
        <taxon>Halalkalibacter</taxon>
    </lineage>
</organism>
<dbReference type="RefSeq" id="WP_250095469.1">
    <property type="nucleotide sequence ID" value="NZ_JAKRYL010000004.1"/>
</dbReference>
<reference evidence="2" key="1">
    <citation type="submission" date="2022-02" db="EMBL/GenBank/DDBJ databases">
        <title>Halalkalibacter sp. nov. isolated from Lonar Lake, India.</title>
        <authorList>
            <person name="Joshi A."/>
            <person name="Thite S."/>
            <person name="Lodha T."/>
        </authorList>
    </citation>
    <scope>NUCLEOTIDE SEQUENCE</scope>
    <source>
        <strain evidence="2">MEB205</strain>
    </source>
</reference>
<protein>
    <recommendedName>
        <fullName evidence="4">DUF3951 domain-containing protein</fullName>
    </recommendedName>
</protein>
<proteinExistence type="predicted"/>
<evidence type="ECO:0000256" key="1">
    <source>
        <dbReference type="SAM" id="Phobius"/>
    </source>
</evidence>
<keyword evidence="3" id="KW-1185">Reference proteome</keyword>
<dbReference type="AlphaFoldDB" id="A0A9X1ZY99"/>
<keyword evidence="1" id="KW-0472">Membrane</keyword>
<evidence type="ECO:0008006" key="4">
    <source>
        <dbReference type="Google" id="ProtNLM"/>
    </source>
</evidence>
<feature type="transmembrane region" description="Helical" evidence="1">
    <location>
        <begin position="6"/>
        <end position="27"/>
    </location>
</feature>
<accession>A0A9X1ZY99</accession>
<keyword evidence="1" id="KW-1133">Transmembrane helix</keyword>
<evidence type="ECO:0000313" key="2">
    <source>
        <dbReference type="EMBL" id="MCL7746556.1"/>
    </source>
</evidence>